<dbReference type="STRING" id="1450535.A0A317X257"/>
<evidence type="ECO:0000313" key="2">
    <source>
        <dbReference type="Proteomes" id="UP000246702"/>
    </source>
</evidence>
<keyword evidence="2" id="KW-1185">Reference proteome</keyword>
<reference evidence="1 2" key="1">
    <citation type="submission" date="2016-12" db="EMBL/GenBank/DDBJ databases">
        <title>The genomes of Aspergillus section Nigri reveals drivers in fungal speciation.</title>
        <authorList>
            <consortium name="DOE Joint Genome Institute"/>
            <person name="Vesth T.C."/>
            <person name="Nybo J."/>
            <person name="Theobald S."/>
            <person name="Brandl J."/>
            <person name="Frisvad J.C."/>
            <person name="Nielsen K.F."/>
            <person name="Lyhne E.K."/>
            <person name="Kogle M.E."/>
            <person name="Kuo A."/>
            <person name="Riley R."/>
            <person name="Clum A."/>
            <person name="Nolan M."/>
            <person name="Lipzen A."/>
            <person name="Salamov A."/>
            <person name="Henrissat B."/>
            <person name="Wiebenga A."/>
            <person name="De Vries R.P."/>
            <person name="Grigoriev I.V."/>
            <person name="Mortensen U.H."/>
            <person name="Andersen M.R."/>
            <person name="Baker S.E."/>
        </authorList>
    </citation>
    <scope>NUCLEOTIDE SEQUENCE [LARGE SCALE GENOMIC DNA]</scope>
    <source>
        <strain evidence="1 2">CBS 115572</strain>
    </source>
</reference>
<dbReference type="RefSeq" id="XP_025469365.1">
    <property type="nucleotide sequence ID" value="XM_025613211.1"/>
</dbReference>
<name>A0A317X257_9EURO</name>
<dbReference type="GeneID" id="37115354"/>
<proteinExistence type="predicted"/>
<gene>
    <name evidence="1" type="ORF">BO94DRAFT_544996</name>
</gene>
<organism evidence="1 2">
    <name type="scientific">Aspergillus sclerotioniger CBS 115572</name>
    <dbReference type="NCBI Taxonomy" id="1450535"/>
    <lineage>
        <taxon>Eukaryota</taxon>
        <taxon>Fungi</taxon>
        <taxon>Dikarya</taxon>
        <taxon>Ascomycota</taxon>
        <taxon>Pezizomycotina</taxon>
        <taxon>Eurotiomycetes</taxon>
        <taxon>Eurotiomycetidae</taxon>
        <taxon>Eurotiales</taxon>
        <taxon>Aspergillaceae</taxon>
        <taxon>Aspergillus</taxon>
        <taxon>Aspergillus subgen. Circumdati</taxon>
    </lineage>
</organism>
<sequence>MANEISLMSYLQQPIATNPPSTNPSNNILFSNPWVKSTLTTPETNLSKPILIPNPWEEFNLPTILQRHHQLLKQVHLPPDPTPIPTSTLPTDFPWCELHNHVMPRVRRALNASFEHLNLPIPYQESNNPPHNKTPIPATDFKSATGATWPPDPVNYRGGDRYPHNMNQVSVYAGNTGDTPYGFLIRDQELVFSKRVYLDGNILIARPVCFTAGGTDAEPVLTPLLALWAFCMLGACASDGDEGGDCWVL</sequence>
<dbReference type="AlphaFoldDB" id="A0A317X257"/>
<accession>A0A317X257</accession>
<evidence type="ECO:0000313" key="1">
    <source>
        <dbReference type="EMBL" id="PWY91637.1"/>
    </source>
</evidence>
<comment type="caution">
    <text evidence="1">The sequence shown here is derived from an EMBL/GenBank/DDBJ whole genome shotgun (WGS) entry which is preliminary data.</text>
</comment>
<dbReference type="Proteomes" id="UP000246702">
    <property type="component" value="Unassembled WGS sequence"/>
</dbReference>
<protein>
    <submittedName>
        <fullName evidence="1">Uncharacterized protein</fullName>
    </submittedName>
</protein>
<dbReference type="OrthoDB" id="4367324at2759"/>
<dbReference type="EMBL" id="MSFK01000009">
    <property type="protein sequence ID" value="PWY91637.1"/>
    <property type="molecule type" value="Genomic_DNA"/>
</dbReference>